<dbReference type="GO" id="GO:0005737">
    <property type="term" value="C:cytoplasm"/>
    <property type="evidence" value="ECO:0007669"/>
    <property type="project" value="UniProtKB-SubCell"/>
</dbReference>
<keyword evidence="9" id="KW-1185">Reference proteome</keyword>
<protein>
    <recommendedName>
        <fullName evidence="3 5">Regulatory protein RecX</fullName>
    </recommendedName>
</protein>
<dbReference type="AlphaFoldDB" id="A0A1H9SPL4"/>
<dbReference type="EMBL" id="FOGD01000021">
    <property type="protein sequence ID" value="SER86827.1"/>
    <property type="molecule type" value="Genomic_DNA"/>
</dbReference>
<evidence type="ECO:0000313" key="9">
    <source>
        <dbReference type="Proteomes" id="UP000199766"/>
    </source>
</evidence>
<evidence type="ECO:0000256" key="5">
    <source>
        <dbReference type="HAMAP-Rule" id="MF_01114"/>
    </source>
</evidence>
<dbReference type="NCBIfam" id="NF001055">
    <property type="entry name" value="PRK00117.2-5"/>
    <property type="match status" value="1"/>
</dbReference>
<name>A0A1H9SPL4_9BURK</name>
<dbReference type="PANTHER" id="PTHR33602:SF1">
    <property type="entry name" value="REGULATORY PROTEIN RECX FAMILY PROTEIN"/>
    <property type="match status" value="1"/>
</dbReference>
<dbReference type="InterPro" id="IPR053924">
    <property type="entry name" value="RecX_HTH_2nd"/>
</dbReference>
<dbReference type="PANTHER" id="PTHR33602">
    <property type="entry name" value="REGULATORY PROTEIN RECX FAMILY PROTEIN"/>
    <property type="match status" value="1"/>
</dbReference>
<evidence type="ECO:0000256" key="2">
    <source>
        <dbReference type="ARBA" id="ARBA00009695"/>
    </source>
</evidence>
<gene>
    <name evidence="5" type="primary">recX</name>
    <name evidence="8" type="ORF">SAMN02982919_03186</name>
</gene>
<dbReference type="InterPro" id="IPR036388">
    <property type="entry name" value="WH-like_DNA-bd_sf"/>
</dbReference>
<comment type="similarity">
    <text evidence="2 5">Belongs to the RecX family.</text>
</comment>
<dbReference type="Pfam" id="PF21981">
    <property type="entry name" value="RecX_HTH3"/>
    <property type="match status" value="1"/>
</dbReference>
<dbReference type="Pfam" id="PF02631">
    <property type="entry name" value="RecX_HTH2"/>
    <property type="match status" value="1"/>
</dbReference>
<dbReference type="Gene3D" id="1.10.10.10">
    <property type="entry name" value="Winged helix-like DNA-binding domain superfamily/Winged helix DNA-binding domain"/>
    <property type="match status" value="3"/>
</dbReference>
<sequence length="155" mass="17609">MATIRPPLSLKGRALRYLAGREHSRLELERKLTPHVQEGEDLPALLDYLQAQGFINEARVMESLLHQKAGRMGALRLRQQLRAKGLDAEAVEQALTELQQRPEGSELERAQALWQKRFGQTPTDANERLRQMRFLATRGFSSDAVRRAVPRLGSD</sequence>
<feature type="domain" description="RecX second three-helical" evidence="6">
    <location>
        <begin position="56"/>
        <end position="95"/>
    </location>
</feature>
<proteinExistence type="inferred from homology"/>
<evidence type="ECO:0000259" key="6">
    <source>
        <dbReference type="Pfam" id="PF02631"/>
    </source>
</evidence>
<comment type="function">
    <text evidence="5">Modulates RecA activity.</text>
</comment>
<evidence type="ECO:0000259" key="7">
    <source>
        <dbReference type="Pfam" id="PF21981"/>
    </source>
</evidence>
<comment type="subcellular location">
    <subcellularLocation>
        <location evidence="1 5">Cytoplasm</location>
    </subcellularLocation>
</comment>
<evidence type="ECO:0000256" key="1">
    <source>
        <dbReference type="ARBA" id="ARBA00004496"/>
    </source>
</evidence>
<dbReference type="GO" id="GO:0006282">
    <property type="term" value="P:regulation of DNA repair"/>
    <property type="evidence" value="ECO:0007669"/>
    <property type="project" value="UniProtKB-UniRule"/>
</dbReference>
<reference evidence="8 9" key="1">
    <citation type="submission" date="2016-10" db="EMBL/GenBank/DDBJ databases">
        <authorList>
            <person name="de Groot N.N."/>
        </authorList>
    </citation>
    <scope>NUCLEOTIDE SEQUENCE [LARGE SCALE GENOMIC DNA]</scope>
    <source>
        <strain evidence="8 9">ATCC 35958</strain>
    </source>
</reference>
<dbReference type="InterPro" id="IPR053925">
    <property type="entry name" value="RecX_HTH_3rd"/>
</dbReference>
<dbReference type="RefSeq" id="WP_091459318.1">
    <property type="nucleotide sequence ID" value="NZ_FOGD01000021.1"/>
</dbReference>
<evidence type="ECO:0000256" key="3">
    <source>
        <dbReference type="ARBA" id="ARBA00018111"/>
    </source>
</evidence>
<keyword evidence="4 5" id="KW-0963">Cytoplasm</keyword>
<evidence type="ECO:0000313" key="8">
    <source>
        <dbReference type="EMBL" id="SER86827.1"/>
    </source>
</evidence>
<dbReference type="HAMAP" id="MF_01114">
    <property type="entry name" value="RecX"/>
    <property type="match status" value="1"/>
</dbReference>
<organism evidence="8 9">
    <name type="scientific">Giesbergeria anulus</name>
    <dbReference type="NCBI Taxonomy" id="180197"/>
    <lineage>
        <taxon>Bacteria</taxon>
        <taxon>Pseudomonadati</taxon>
        <taxon>Pseudomonadota</taxon>
        <taxon>Betaproteobacteria</taxon>
        <taxon>Burkholderiales</taxon>
        <taxon>Comamonadaceae</taxon>
        <taxon>Giesbergeria</taxon>
    </lineage>
</organism>
<dbReference type="OrthoDB" id="5295441at2"/>
<feature type="domain" description="RecX third three-helical" evidence="7">
    <location>
        <begin position="106"/>
        <end position="149"/>
    </location>
</feature>
<dbReference type="STRING" id="180197.SAMN02982919_03186"/>
<dbReference type="Proteomes" id="UP000199766">
    <property type="component" value="Unassembled WGS sequence"/>
</dbReference>
<dbReference type="InterPro" id="IPR003783">
    <property type="entry name" value="Regulatory_RecX"/>
</dbReference>
<accession>A0A1H9SPL4</accession>
<evidence type="ECO:0000256" key="4">
    <source>
        <dbReference type="ARBA" id="ARBA00022490"/>
    </source>
</evidence>